<dbReference type="Gene3D" id="1.20.1280.50">
    <property type="match status" value="1"/>
</dbReference>
<gene>
    <name evidence="1" type="ORF">R3P38DRAFT_2634255</name>
</gene>
<comment type="caution">
    <text evidence="1">The sequence shown here is derived from an EMBL/GenBank/DDBJ whole genome shotgun (WGS) entry which is preliminary data.</text>
</comment>
<dbReference type="InterPro" id="IPR032675">
    <property type="entry name" value="LRR_dom_sf"/>
</dbReference>
<organism evidence="1 2">
    <name type="scientific">Favolaschia claudopus</name>
    <dbReference type="NCBI Taxonomy" id="2862362"/>
    <lineage>
        <taxon>Eukaryota</taxon>
        <taxon>Fungi</taxon>
        <taxon>Dikarya</taxon>
        <taxon>Basidiomycota</taxon>
        <taxon>Agaricomycotina</taxon>
        <taxon>Agaricomycetes</taxon>
        <taxon>Agaricomycetidae</taxon>
        <taxon>Agaricales</taxon>
        <taxon>Marasmiineae</taxon>
        <taxon>Mycenaceae</taxon>
        <taxon>Favolaschia</taxon>
    </lineage>
</organism>
<reference evidence="1 2" key="1">
    <citation type="journal article" date="2024" name="J Genomics">
        <title>Draft genome sequencing and assembly of Favolaschia claudopus CIRM-BRFM 2984 isolated from oak limbs.</title>
        <authorList>
            <person name="Navarro D."/>
            <person name="Drula E."/>
            <person name="Chaduli D."/>
            <person name="Cazenave R."/>
            <person name="Ahrendt S."/>
            <person name="Wang J."/>
            <person name="Lipzen A."/>
            <person name="Daum C."/>
            <person name="Barry K."/>
            <person name="Grigoriev I.V."/>
            <person name="Favel A."/>
            <person name="Rosso M.N."/>
            <person name="Martin F."/>
        </authorList>
    </citation>
    <scope>NUCLEOTIDE SEQUENCE [LARGE SCALE GENOMIC DNA]</scope>
    <source>
        <strain evidence="1 2">CIRM-BRFM 2984</strain>
    </source>
</reference>
<accession>A0AAW0AYG8</accession>
<evidence type="ECO:0000313" key="2">
    <source>
        <dbReference type="Proteomes" id="UP001362999"/>
    </source>
</evidence>
<keyword evidence="2" id="KW-1185">Reference proteome</keyword>
<dbReference type="Gene3D" id="3.80.10.10">
    <property type="entry name" value="Ribonuclease Inhibitor"/>
    <property type="match status" value="1"/>
</dbReference>
<dbReference type="SUPFAM" id="SSF52047">
    <property type="entry name" value="RNI-like"/>
    <property type="match status" value="1"/>
</dbReference>
<sequence>MLQRLAEDRARLAELDPQISELEDALAVLRSQRSVVKERLEAYKYPVLTLPNEVITEIFVYFIPEYPACPPLAGLQSPLLLTHICRLWREIAHSIPKLWRAVSLSIRNPFPLDSINIWLSKTGCFPLAIQMNETDGYYDVDESSKSLFAAILPYRPRCEYLELRLGLHVCHLPLIEGDFPLLKHLDLEFDEEPDDKIEFSSVPMLRSAVLDIFAADWIVLPWSQLTTLALHTISLESCAPILAKVTSLSECSLDLYIDDVNYIANPDIMLPRLKSLTVNGDESMNAFLNSFTLPLLSKLDVCEKLLGPDPISSLTTFISRSECKLQYLRISSIKSDSAISYSAAFPSIQELISGTEKDPRARHLLSV</sequence>
<evidence type="ECO:0000313" key="1">
    <source>
        <dbReference type="EMBL" id="KAK7018496.1"/>
    </source>
</evidence>
<dbReference type="Proteomes" id="UP001362999">
    <property type="component" value="Unassembled WGS sequence"/>
</dbReference>
<protein>
    <submittedName>
        <fullName evidence="1">F-box domain-containing protein</fullName>
    </submittedName>
</protein>
<dbReference type="EMBL" id="JAWWNJ010000046">
    <property type="protein sequence ID" value="KAK7018496.1"/>
    <property type="molecule type" value="Genomic_DNA"/>
</dbReference>
<dbReference type="AlphaFoldDB" id="A0AAW0AYG8"/>
<name>A0AAW0AYG8_9AGAR</name>
<proteinExistence type="predicted"/>